<dbReference type="NCBIfam" id="NF002377">
    <property type="entry name" value="PRK01371.1-4"/>
    <property type="match status" value="1"/>
</dbReference>
<feature type="region of interest" description="Disordered" evidence="8">
    <location>
        <begin position="111"/>
        <end position="151"/>
    </location>
</feature>
<sequence length="151" mass="16553">MFPDVGLPELFTLAILAVLLFGPDRLPEIIQSAAEFVRKVRAISDSAKEGIRTELGPEFKDFEFEDLHPKAFVRKHLLDGDGAGLDLGLDDIRNALDPRRELAEVADVVREAADRTEPRAAAPAVTLEKVTQHPEKAAQRPEGATFDPDAT</sequence>
<dbReference type="GO" id="GO:0015031">
    <property type="term" value="P:protein transport"/>
    <property type="evidence" value="ECO:0007669"/>
    <property type="project" value="UniProtKB-KW"/>
</dbReference>
<dbReference type="PRINTS" id="PR01506">
    <property type="entry name" value="TATBPROTEIN"/>
</dbReference>
<dbReference type="GO" id="GO:0016020">
    <property type="term" value="C:membrane"/>
    <property type="evidence" value="ECO:0007669"/>
    <property type="project" value="UniProtKB-ARBA"/>
</dbReference>
<evidence type="ECO:0000256" key="7">
    <source>
        <dbReference type="ARBA" id="ARBA00023136"/>
    </source>
</evidence>
<gene>
    <name evidence="9" type="ORF">AB5J58_16820</name>
</gene>
<dbReference type="InterPro" id="IPR003369">
    <property type="entry name" value="TatA/B/E"/>
</dbReference>
<evidence type="ECO:0000256" key="4">
    <source>
        <dbReference type="ARBA" id="ARBA00022927"/>
    </source>
</evidence>
<dbReference type="Pfam" id="PF02416">
    <property type="entry name" value="TatA_B_E"/>
    <property type="match status" value="1"/>
</dbReference>
<evidence type="ECO:0000256" key="8">
    <source>
        <dbReference type="SAM" id="MobiDB-lite"/>
    </source>
</evidence>
<keyword evidence="6" id="KW-0811">Translocation</keyword>
<dbReference type="AlphaFoldDB" id="A0AB39MS12"/>
<dbReference type="Gene3D" id="1.20.5.3310">
    <property type="match status" value="1"/>
</dbReference>
<keyword evidence="4" id="KW-0653">Protein transport</keyword>
<dbReference type="RefSeq" id="WP_369192559.1">
    <property type="nucleotide sequence ID" value="NZ_CP163431.1"/>
</dbReference>
<name>A0AB39MS12_9ACTN</name>
<evidence type="ECO:0000313" key="9">
    <source>
        <dbReference type="EMBL" id="XDQ07851.1"/>
    </source>
</evidence>
<comment type="subcellular location">
    <subcellularLocation>
        <location evidence="1">Membrane</location>
        <topology evidence="1">Single-pass membrane protein</topology>
    </subcellularLocation>
</comment>
<evidence type="ECO:0000256" key="6">
    <source>
        <dbReference type="ARBA" id="ARBA00023010"/>
    </source>
</evidence>
<dbReference type="EMBL" id="CP163431">
    <property type="protein sequence ID" value="XDQ07851.1"/>
    <property type="molecule type" value="Genomic_DNA"/>
</dbReference>
<evidence type="ECO:0000256" key="1">
    <source>
        <dbReference type="ARBA" id="ARBA00004167"/>
    </source>
</evidence>
<keyword evidence="7" id="KW-0472">Membrane</keyword>
<proteinExistence type="predicted"/>
<reference evidence="9" key="1">
    <citation type="submission" date="2024-07" db="EMBL/GenBank/DDBJ databases">
        <authorList>
            <person name="Yu S.T."/>
        </authorList>
    </citation>
    <scope>NUCLEOTIDE SEQUENCE</scope>
    <source>
        <strain evidence="9">R08</strain>
    </source>
</reference>
<accession>A0AB39MS12</accession>
<feature type="compositionally biased region" description="Basic and acidic residues" evidence="8">
    <location>
        <begin position="130"/>
        <end position="139"/>
    </location>
</feature>
<keyword evidence="3" id="KW-0812">Transmembrane</keyword>
<evidence type="ECO:0000256" key="3">
    <source>
        <dbReference type="ARBA" id="ARBA00022692"/>
    </source>
</evidence>
<protein>
    <submittedName>
        <fullName evidence="9">Sec-independent translocase</fullName>
    </submittedName>
</protein>
<keyword evidence="2" id="KW-0813">Transport</keyword>
<organism evidence="9">
    <name type="scientific">Streptomyces sp. R08</name>
    <dbReference type="NCBI Taxonomy" id="3238624"/>
    <lineage>
        <taxon>Bacteria</taxon>
        <taxon>Bacillati</taxon>
        <taxon>Actinomycetota</taxon>
        <taxon>Actinomycetes</taxon>
        <taxon>Kitasatosporales</taxon>
        <taxon>Streptomycetaceae</taxon>
        <taxon>Streptomyces</taxon>
    </lineage>
</organism>
<keyword evidence="5" id="KW-1133">Transmembrane helix</keyword>
<evidence type="ECO:0000256" key="2">
    <source>
        <dbReference type="ARBA" id="ARBA00022448"/>
    </source>
</evidence>
<evidence type="ECO:0000256" key="5">
    <source>
        <dbReference type="ARBA" id="ARBA00022989"/>
    </source>
</evidence>